<dbReference type="SUPFAM" id="SSF53850">
    <property type="entry name" value="Periplasmic binding protein-like II"/>
    <property type="match status" value="1"/>
</dbReference>
<dbReference type="PRINTS" id="PR00039">
    <property type="entry name" value="HTHLYSR"/>
</dbReference>
<dbReference type="PROSITE" id="PS50931">
    <property type="entry name" value="HTH_LYSR"/>
    <property type="match status" value="1"/>
</dbReference>
<sequence>MELRQLRYFVTVVEEANFTRAAARLHLTQPGLSAQIRQLEKEVGQPLLDRSGRSITPTATGAAVLPHARAALQAAQQISHTVDEFTGLLRGHVRIGLISGAALGEVNIAAVLTTFHRDHPQVGISLTEDTSERMLAAVVRGDLDIALIASTGAEPDPGLGMDIVFDTRINAAVAADDREFGSRTTLSDLRDRPLICLSRGTGIRGVLERACAAAGFEPRVEFEAAAPPLLVRLAAGGLGVAVVPDLTPEQAAAEGVRMVEIEPELRGRLALTWRADRPAAPAAKVLLGQLRIALAPRAATRTPS</sequence>
<protein>
    <submittedName>
        <fullName evidence="6">LysR family transcriptional regulator</fullName>
    </submittedName>
</protein>
<comment type="caution">
    <text evidence="6">The sequence shown here is derived from an EMBL/GenBank/DDBJ whole genome shotgun (WGS) entry which is preliminary data.</text>
</comment>
<dbReference type="InterPro" id="IPR050950">
    <property type="entry name" value="HTH-type_LysR_regulators"/>
</dbReference>
<comment type="similarity">
    <text evidence="1">Belongs to the LysR transcriptional regulatory family.</text>
</comment>
<accession>A0ABW6S1X1</accession>
<evidence type="ECO:0000313" key="7">
    <source>
        <dbReference type="Proteomes" id="UP001601992"/>
    </source>
</evidence>
<dbReference type="Gene3D" id="1.10.10.10">
    <property type="entry name" value="Winged helix-like DNA-binding domain superfamily/Winged helix DNA-binding domain"/>
    <property type="match status" value="1"/>
</dbReference>
<dbReference type="InterPro" id="IPR036390">
    <property type="entry name" value="WH_DNA-bd_sf"/>
</dbReference>
<evidence type="ECO:0000256" key="3">
    <source>
        <dbReference type="ARBA" id="ARBA00023125"/>
    </source>
</evidence>
<dbReference type="Pfam" id="PF00126">
    <property type="entry name" value="HTH_1"/>
    <property type="match status" value="1"/>
</dbReference>
<gene>
    <name evidence="6" type="ORF">ACFYXQ_21190</name>
</gene>
<proteinExistence type="inferred from homology"/>
<organism evidence="6 7">
    <name type="scientific">Nocardia jiangxiensis</name>
    <dbReference type="NCBI Taxonomy" id="282685"/>
    <lineage>
        <taxon>Bacteria</taxon>
        <taxon>Bacillati</taxon>
        <taxon>Actinomycetota</taxon>
        <taxon>Actinomycetes</taxon>
        <taxon>Mycobacteriales</taxon>
        <taxon>Nocardiaceae</taxon>
        <taxon>Nocardia</taxon>
    </lineage>
</organism>
<dbReference type="EMBL" id="JBIAQY010000007">
    <property type="protein sequence ID" value="MFF3570296.1"/>
    <property type="molecule type" value="Genomic_DNA"/>
</dbReference>
<evidence type="ECO:0000256" key="4">
    <source>
        <dbReference type="ARBA" id="ARBA00023163"/>
    </source>
</evidence>
<dbReference type="Pfam" id="PF03466">
    <property type="entry name" value="LysR_substrate"/>
    <property type="match status" value="1"/>
</dbReference>
<keyword evidence="4" id="KW-0804">Transcription</keyword>
<keyword evidence="3" id="KW-0238">DNA-binding</keyword>
<dbReference type="InterPro" id="IPR036388">
    <property type="entry name" value="WH-like_DNA-bd_sf"/>
</dbReference>
<dbReference type="SUPFAM" id="SSF46785">
    <property type="entry name" value="Winged helix' DNA-binding domain"/>
    <property type="match status" value="1"/>
</dbReference>
<dbReference type="RefSeq" id="WP_387404706.1">
    <property type="nucleotide sequence ID" value="NZ_JBIAQY010000007.1"/>
</dbReference>
<evidence type="ECO:0000256" key="1">
    <source>
        <dbReference type="ARBA" id="ARBA00009437"/>
    </source>
</evidence>
<name>A0ABW6S1X1_9NOCA</name>
<keyword evidence="2" id="KW-0805">Transcription regulation</keyword>
<feature type="domain" description="HTH lysR-type" evidence="5">
    <location>
        <begin position="1"/>
        <end position="58"/>
    </location>
</feature>
<dbReference type="InterPro" id="IPR005119">
    <property type="entry name" value="LysR_subst-bd"/>
</dbReference>
<evidence type="ECO:0000259" key="5">
    <source>
        <dbReference type="PROSITE" id="PS50931"/>
    </source>
</evidence>
<dbReference type="Proteomes" id="UP001601992">
    <property type="component" value="Unassembled WGS sequence"/>
</dbReference>
<dbReference type="Gene3D" id="3.40.190.10">
    <property type="entry name" value="Periplasmic binding protein-like II"/>
    <property type="match status" value="2"/>
</dbReference>
<dbReference type="PANTHER" id="PTHR30419">
    <property type="entry name" value="HTH-TYPE TRANSCRIPTIONAL REGULATOR YBHD"/>
    <property type="match status" value="1"/>
</dbReference>
<evidence type="ECO:0000313" key="6">
    <source>
        <dbReference type="EMBL" id="MFF3570296.1"/>
    </source>
</evidence>
<keyword evidence="7" id="KW-1185">Reference proteome</keyword>
<dbReference type="InterPro" id="IPR000847">
    <property type="entry name" value="LysR_HTH_N"/>
</dbReference>
<reference evidence="6 7" key="1">
    <citation type="submission" date="2024-10" db="EMBL/GenBank/DDBJ databases">
        <title>The Natural Products Discovery Center: Release of the First 8490 Sequenced Strains for Exploring Actinobacteria Biosynthetic Diversity.</title>
        <authorList>
            <person name="Kalkreuter E."/>
            <person name="Kautsar S.A."/>
            <person name="Yang D."/>
            <person name="Bader C.D."/>
            <person name="Teijaro C.N."/>
            <person name="Fluegel L."/>
            <person name="Davis C.M."/>
            <person name="Simpson J.R."/>
            <person name="Lauterbach L."/>
            <person name="Steele A.D."/>
            <person name="Gui C."/>
            <person name="Meng S."/>
            <person name="Li G."/>
            <person name="Viehrig K."/>
            <person name="Ye F."/>
            <person name="Su P."/>
            <person name="Kiefer A.F."/>
            <person name="Nichols A."/>
            <person name="Cepeda A.J."/>
            <person name="Yan W."/>
            <person name="Fan B."/>
            <person name="Jiang Y."/>
            <person name="Adhikari A."/>
            <person name="Zheng C.-J."/>
            <person name="Schuster L."/>
            <person name="Cowan T.M."/>
            <person name="Smanski M.J."/>
            <person name="Chevrette M.G."/>
            <person name="De Carvalho L.P.S."/>
            <person name="Shen B."/>
        </authorList>
    </citation>
    <scope>NUCLEOTIDE SEQUENCE [LARGE SCALE GENOMIC DNA]</scope>
    <source>
        <strain evidence="6 7">NPDC002593</strain>
    </source>
</reference>
<evidence type="ECO:0000256" key="2">
    <source>
        <dbReference type="ARBA" id="ARBA00023015"/>
    </source>
</evidence>